<gene>
    <name evidence="2" type="ORF">CLUP02_04585</name>
</gene>
<keyword evidence="1" id="KW-0812">Transmembrane</keyword>
<sequence length="84" mass="9523">MRRNYQRQLGEAISEPQIFAEALGSQDPHLQENWERELGLKASTRRLGNGGSAIRDPKRQIIVIMVNLTLVEIFVTGFRGTSKQ</sequence>
<name>A0A9Q8SLL2_9PEZI</name>
<dbReference type="Proteomes" id="UP000830671">
    <property type="component" value="Chromosome 2"/>
</dbReference>
<dbReference type="AlphaFoldDB" id="A0A9Q8SLL2"/>
<evidence type="ECO:0000313" key="2">
    <source>
        <dbReference type="EMBL" id="UQC79106.1"/>
    </source>
</evidence>
<dbReference type="EMBL" id="CP019474">
    <property type="protein sequence ID" value="UQC79106.1"/>
    <property type="molecule type" value="Genomic_DNA"/>
</dbReference>
<dbReference type="GeneID" id="73338606"/>
<organism evidence="2 3">
    <name type="scientific">Colletotrichum lupini</name>
    <dbReference type="NCBI Taxonomy" id="145971"/>
    <lineage>
        <taxon>Eukaryota</taxon>
        <taxon>Fungi</taxon>
        <taxon>Dikarya</taxon>
        <taxon>Ascomycota</taxon>
        <taxon>Pezizomycotina</taxon>
        <taxon>Sordariomycetes</taxon>
        <taxon>Hypocreomycetidae</taxon>
        <taxon>Glomerellales</taxon>
        <taxon>Glomerellaceae</taxon>
        <taxon>Colletotrichum</taxon>
        <taxon>Colletotrichum acutatum species complex</taxon>
    </lineage>
</organism>
<protein>
    <submittedName>
        <fullName evidence="2">Uncharacterized protein</fullName>
    </submittedName>
</protein>
<dbReference type="KEGG" id="clup:CLUP02_04585"/>
<dbReference type="RefSeq" id="XP_049140739.1">
    <property type="nucleotide sequence ID" value="XM_049283596.1"/>
</dbReference>
<reference evidence="2" key="1">
    <citation type="journal article" date="2021" name="Mol. Plant Microbe Interact.">
        <title>Complete Genome Sequence of the Plant-Pathogenic Fungus Colletotrichum lupini.</title>
        <authorList>
            <person name="Baroncelli R."/>
            <person name="Pensec F."/>
            <person name="Da Lio D."/>
            <person name="Boufleur T."/>
            <person name="Vicente I."/>
            <person name="Sarrocco S."/>
            <person name="Picot A."/>
            <person name="Baraldi E."/>
            <person name="Sukno S."/>
            <person name="Thon M."/>
            <person name="Le Floch G."/>
        </authorList>
    </citation>
    <scope>NUCLEOTIDE SEQUENCE</scope>
    <source>
        <strain evidence="2">IMI 504893</strain>
    </source>
</reference>
<proteinExistence type="predicted"/>
<keyword evidence="1" id="KW-0472">Membrane</keyword>
<keyword evidence="1" id="KW-1133">Transmembrane helix</keyword>
<evidence type="ECO:0000313" key="3">
    <source>
        <dbReference type="Proteomes" id="UP000830671"/>
    </source>
</evidence>
<feature type="transmembrane region" description="Helical" evidence="1">
    <location>
        <begin position="61"/>
        <end position="78"/>
    </location>
</feature>
<keyword evidence="3" id="KW-1185">Reference proteome</keyword>
<evidence type="ECO:0000256" key="1">
    <source>
        <dbReference type="SAM" id="Phobius"/>
    </source>
</evidence>
<accession>A0A9Q8SLL2</accession>